<sequence>MFNWLNSQLPDTIETQSISGSLTVRINAINDRILYLRDAKGVVIPARTAKMG</sequence>
<comment type="caution">
    <text evidence="1">The sequence shown here is derived from an EMBL/GenBank/DDBJ whole genome shotgun (WGS) entry which is preliminary data.</text>
</comment>
<evidence type="ECO:0000313" key="1">
    <source>
        <dbReference type="EMBL" id="KAG0000333.1"/>
    </source>
</evidence>
<protein>
    <submittedName>
        <fullName evidence="1">Uncharacterized protein</fullName>
    </submittedName>
</protein>
<organism evidence="1 2">
    <name type="scientific">Entomortierella chlamydospora</name>
    <dbReference type="NCBI Taxonomy" id="101097"/>
    <lineage>
        <taxon>Eukaryota</taxon>
        <taxon>Fungi</taxon>
        <taxon>Fungi incertae sedis</taxon>
        <taxon>Mucoromycota</taxon>
        <taxon>Mortierellomycotina</taxon>
        <taxon>Mortierellomycetes</taxon>
        <taxon>Mortierellales</taxon>
        <taxon>Mortierellaceae</taxon>
        <taxon>Entomortierella</taxon>
    </lineage>
</organism>
<evidence type="ECO:0000313" key="2">
    <source>
        <dbReference type="Proteomes" id="UP000703661"/>
    </source>
</evidence>
<dbReference type="AlphaFoldDB" id="A0A9P6MHF0"/>
<accession>A0A9P6MHF0</accession>
<feature type="non-terminal residue" evidence="1">
    <location>
        <position position="52"/>
    </location>
</feature>
<name>A0A9P6MHF0_9FUNG</name>
<proteinExistence type="predicted"/>
<reference evidence="1" key="1">
    <citation type="journal article" date="2020" name="Fungal Divers.">
        <title>Resolving the Mortierellaceae phylogeny through synthesis of multi-gene phylogenetics and phylogenomics.</title>
        <authorList>
            <person name="Vandepol N."/>
            <person name="Liber J."/>
            <person name="Desiro A."/>
            <person name="Na H."/>
            <person name="Kennedy M."/>
            <person name="Barry K."/>
            <person name="Grigoriev I.V."/>
            <person name="Miller A.N."/>
            <person name="O'Donnell K."/>
            <person name="Stajich J.E."/>
            <person name="Bonito G."/>
        </authorList>
    </citation>
    <scope>NUCLEOTIDE SEQUENCE</scope>
    <source>
        <strain evidence="1">NRRL 2769</strain>
    </source>
</reference>
<keyword evidence="2" id="KW-1185">Reference proteome</keyword>
<gene>
    <name evidence="1" type="ORF">BGZ80_006386</name>
</gene>
<dbReference type="Proteomes" id="UP000703661">
    <property type="component" value="Unassembled WGS sequence"/>
</dbReference>
<dbReference type="EMBL" id="JAAAID010003150">
    <property type="protein sequence ID" value="KAG0000333.1"/>
    <property type="molecule type" value="Genomic_DNA"/>
</dbReference>